<dbReference type="InParanoid" id="A0A1X2HIM4"/>
<evidence type="ECO:0000256" key="4">
    <source>
        <dbReference type="ARBA" id="ARBA00023163"/>
    </source>
</evidence>
<evidence type="ECO:0000313" key="8">
    <source>
        <dbReference type="Proteomes" id="UP000242180"/>
    </source>
</evidence>
<evidence type="ECO:0000256" key="1">
    <source>
        <dbReference type="ARBA" id="ARBA00004123"/>
    </source>
</evidence>
<dbReference type="Pfam" id="PF09748">
    <property type="entry name" value="Med10"/>
    <property type="match status" value="1"/>
</dbReference>
<evidence type="ECO:0000256" key="2">
    <source>
        <dbReference type="ARBA" id="ARBA00005389"/>
    </source>
</evidence>
<keyword evidence="4 6" id="KW-0804">Transcription</keyword>
<feature type="non-terminal residue" evidence="7">
    <location>
        <position position="1"/>
    </location>
</feature>
<comment type="similarity">
    <text evidence="2 6">Belongs to the Mediator complex subunit 10 family.</text>
</comment>
<dbReference type="GO" id="GO:0006357">
    <property type="term" value="P:regulation of transcription by RNA polymerase II"/>
    <property type="evidence" value="ECO:0007669"/>
    <property type="project" value="InterPro"/>
</dbReference>
<evidence type="ECO:0000256" key="5">
    <source>
        <dbReference type="ARBA" id="ARBA00023242"/>
    </source>
</evidence>
<dbReference type="OrthoDB" id="337270at2759"/>
<accession>A0A1X2HIM4</accession>
<evidence type="ECO:0000256" key="6">
    <source>
        <dbReference type="RuleBase" id="RU364146"/>
    </source>
</evidence>
<keyword evidence="3 6" id="KW-0805">Transcription regulation</keyword>
<sequence>SFVEHGKNPDIFTQGFVERTATENQFTNGKIKAVDEFRSILSEEFSKSFPDLYDNNYEKKNESMMNDN</sequence>
<dbReference type="InterPro" id="IPR019145">
    <property type="entry name" value="Mediator_Med10"/>
</dbReference>
<dbReference type="GO" id="GO:0003712">
    <property type="term" value="F:transcription coregulator activity"/>
    <property type="evidence" value="ECO:0007669"/>
    <property type="project" value="InterPro"/>
</dbReference>
<evidence type="ECO:0000313" key="7">
    <source>
        <dbReference type="EMBL" id="ORY98898.1"/>
    </source>
</evidence>
<keyword evidence="5 6" id="KW-0539">Nucleus</keyword>
<dbReference type="STRING" id="13706.A0A1X2HIM4"/>
<keyword evidence="6" id="KW-0010">Activator</keyword>
<comment type="subunit">
    <text evidence="6">Component of the Mediator complex.</text>
</comment>
<reference evidence="7 8" key="1">
    <citation type="submission" date="2016-07" db="EMBL/GenBank/DDBJ databases">
        <title>Pervasive Adenine N6-methylation of Active Genes in Fungi.</title>
        <authorList>
            <consortium name="DOE Joint Genome Institute"/>
            <person name="Mondo S.J."/>
            <person name="Dannebaum R.O."/>
            <person name="Kuo R.C."/>
            <person name="Labutti K."/>
            <person name="Haridas S."/>
            <person name="Kuo A."/>
            <person name="Salamov A."/>
            <person name="Ahrendt S.R."/>
            <person name="Lipzen A."/>
            <person name="Sullivan W."/>
            <person name="Andreopoulos W.B."/>
            <person name="Clum A."/>
            <person name="Lindquist E."/>
            <person name="Daum C."/>
            <person name="Ramamoorthy G.K."/>
            <person name="Gryganskyi A."/>
            <person name="Culley D."/>
            <person name="Magnuson J.K."/>
            <person name="James T.Y."/>
            <person name="O'Malley M.A."/>
            <person name="Stajich J.E."/>
            <person name="Spatafora J.W."/>
            <person name="Visel A."/>
            <person name="Grigoriev I.V."/>
        </authorList>
    </citation>
    <scope>NUCLEOTIDE SEQUENCE [LARGE SCALE GENOMIC DNA]</scope>
    <source>
        <strain evidence="7 8">NRRL 2496</strain>
    </source>
</reference>
<keyword evidence="8" id="KW-1185">Reference proteome</keyword>
<dbReference type="EMBL" id="MCGN01000003">
    <property type="protein sequence ID" value="ORY98898.1"/>
    <property type="molecule type" value="Genomic_DNA"/>
</dbReference>
<evidence type="ECO:0000256" key="3">
    <source>
        <dbReference type="ARBA" id="ARBA00023015"/>
    </source>
</evidence>
<feature type="non-terminal residue" evidence="7">
    <location>
        <position position="68"/>
    </location>
</feature>
<dbReference type="Proteomes" id="UP000242180">
    <property type="component" value="Unassembled WGS sequence"/>
</dbReference>
<protein>
    <recommendedName>
        <fullName evidence="6">Mediator of RNA polymerase II transcription subunit 10</fullName>
    </recommendedName>
    <alternativeName>
        <fullName evidence="6">Mediator complex subunit 10</fullName>
    </alternativeName>
</protein>
<comment type="caution">
    <text evidence="7">The sequence shown here is derived from an EMBL/GenBank/DDBJ whole genome shotgun (WGS) entry which is preliminary data.</text>
</comment>
<proteinExistence type="inferred from homology"/>
<organism evidence="7 8">
    <name type="scientific">Syncephalastrum racemosum</name>
    <name type="common">Filamentous fungus</name>
    <dbReference type="NCBI Taxonomy" id="13706"/>
    <lineage>
        <taxon>Eukaryota</taxon>
        <taxon>Fungi</taxon>
        <taxon>Fungi incertae sedis</taxon>
        <taxon>Mucoromycota</taxon>
        <taxon>Mucoromycotina</taxon>
        <taxon>Mucoromycetes</taxon>
        <taxon>Mucorales</taxon>
        <taxon>Syncephalastraceae</taxon>
        <taxon>Syncephalastrum</taxon>
    </lineage>
</organism>
<name>A0A1X2HIM4_SYNRA</name>
<gene>
    <name evidence="6" type="primary">MED10</name>
    <name evidence="7" type="ORF">BCR43DRAFT_420133</name>
</gene>
<dbReference type="AlphaFoldDB" id="A0A1X2HIM4"/>
<comment type="function">
    <text evidence="6">Component of the Mediator complex, a coactivator involved in the regulated transcription of nearly all RNA polymerase II-dependent genes. Mediator functions as a bridge to convey information from gene-specific regulatory proteins to the basal RNA polymerase II transcription machinery. Mediator is recruited to promoters by direct interactions with regulatory proteins and serves as a scaffold for the assembly of a functional preinitiation complex with RNA polymerase II and the general transcription factors.</text>
</comment>
<dbReference type="OMA" id="NESMMND"/>
<comment type="subcellular location">
    <subcellularLocation>
        <location evidence="1 6">Nucleus</location>
    </subcellularLocation>
</comment>
<dbReference type="GO" id="GO:0016592">
    <property type="term" value="C:mediator complex"/>
    <property type="evidence" value="ECO:0007669"/>
    <property type="project" value="InterPro"/>
</dbReference>